<gene>
    <name evidence="2" type="ORF">GNI_110230</name>
</gene>
<dbReference type="PANTHER" id="PTHR13593:SF113">
    <property type="entry name" value="SI:DKEY-266F7.9"/>
    <property type="match status" value="1"/>
</dbReference>
<keyword evidence="3" id="KW-1185">Reference proteome</keyword>
<organism evidence="2 3">
    <name type="scientific">Gregarina niphandrodes</name>
    <name type="common">Septate eugregarine</name>
    <dbReference type="NCBI Taxonomy" id="110365"/>
    <lineage>
        <taxon>Eukaryota</taxon>
        <taxon>Sar</taxon>
        <taxon>Alveolata</taxon>
        <taxon>Apicomplexa</taxon>
        <taxon>Conoidasida</taxon>
        <taxon>Gregarinasina</taxon>
        <taxon>Eugregarinorida</taxon>
        <taxon>Gregarinidae</taxon>
        <taxon>Gregarina</taxon>
    </lineage>
</organism>
<dbReference type="eggNOG" id="ENOG502SF9I">
    <property type="taxonomic scope" value="Eukaryota"/>
</dbReference>
<dbReference type="InterPro" id="IPR051057">
    <property type="entry name" value="PI-PLC_domain"/>
</dbReference>
<dbReference type="RefSeq" id="XP_011131471.1">
    <property type="nucleotide sequence ID" value="XM_011133169.1"/>
</dbReference>
<dbReference type="AlphaFoldDB" id="A0A023B3M0"/>
<evidence type="ECO:0000256" key="1">
    <source>
        <dbReference type="SAM" id="MobiDB-lite"/>
    </source>
</evidence>
<accession>A0A023B3M0</accession>
<protein>
    <recommendedName>
        <fullName evidence="4">Phosphatidylinositol-specific phospholipase C X domain-containing protein</fullName>
    </recommendedName>
</protein>
<evidence type="ECO:0000313" key="2">
    <source>
        <dbReference type="EMBL" id="EZG55652.1"/>
    </source>
</evidence>
<feature type="compositionally biased region" description="Low complexity" evidence="1">
    <location>
        <begin position="84"/>
        <end position="94"/>
    </location>
</feature>
<evidence type="ECO:0008006" key="4">
    <source>
        <dbReference type="Google" id="ProtNLM"/>
    </source>
</evidence>
<dbReference type="PANTHER" id="PTHR13593">
    <property type="match status" value="1"/>
</dbReference>
<dbReference type="InterPro" id="IPR017946">
    <property type="entry name" value="PLC-like_Pdiesterase_TIM-brl"/>
</dbReference>
<reference evidence="2" key="1">
    <citation type="submission" date="2013-12" db="EMBL/GenBank/DDBJ databases">
        <authorList>
            <person name="Omoto C.K."/>
            <person name="Sibley D."/>
            <person name="Venepally P."/>
            <person name="Hadjithomas M."/>
            <person name="Karamycheva S."/>
            <person name="Brunk B."/>
            <person name="Roos D."/>
            <person name="Caler E."/>
            <person name="Lorenzi H."/>
        </authorList>
    </citation>
    <scope>NUCLEOTIDE SEQUENCE</scope>
</reference>
<dbReference type="VEuPathDB" id="CryptoDB:GNI_110230"/>
<dbReference type="Gene3D" id="3.20.20.190">
    <property type="entry name" value="Phosphatidylinositol (PI) phosphodiesterase"/>
    <property type="match status" value="1"/>
</dbReference>
<dbReference type="GO" id="GO:0006629">
    <property type="term" value="P:lipid metabolic process"/>
    <property type="evidence" value="ECO:0007669"/>
    <property type="project" value="InterPro"/>
</dbReference>
<dbReference type="GeneID" id="22913891"/>
<feature type="region of interest" description="Disordered" evidence="1">
    <location>
        <begin position="1"/>
        <end position="189"/>
    </location>
</feature>
<name>A0A023B3M0_GRENI</name>
<evidence type="ECO:0000313" key="3">
    <source>
        <dbReference type="Proteomes" id="UP000019763"/>
    </source>
</evidence>
<dbReference type="EMBL" id="AFNH02000824">
    <property type="protein sequence ID" value="EZG55652.1"/>
    <property type="molecule type" value="Genomic_DNA"/>
</dbReference>
<comment type="caution">
    <text evidence="2">The sequence shown here is derived from an EMBL/GenBank/DDBJ whole genome shotgun (WGS) entry which is preliminary data.</text>
</comment>
<dbReference type="GO" id="GO:0008081">
    <property type="term" value="F:phosphoric diester hydrolase activity"/>
    <property type="evidence" value="ECO:0007669"/>
    <property type="project" value="InterPro"/>
</dbReference>
<dbReference type="OrthoDB" id="333019at2759"/>
<feature type="compositionally biased region" description="Low complexity" evidence="1">
    <location>
        <begin position="156"/>
        <end position="189"/>
    </location>
</feature>
<dbReference type="Proteomes" id="UP000019763">
    <property type="component" value="Unassembled WGS sequence"/>
</dbReference>
<dbReference type="SUPFAM" id="SSF51695">
    <property type="entry name" value="PLC-like phosphodiesterases"/>
    <property type="match status" value="1"/>
</dbReference>
<feature type="compositionally biased region" description="Basic and acidic residues" evidence="1">
    <location>
        <begin position="63"/>
        <end position="81"/>
    </location>
</feature>
<feature type="region of interest" description="Disordered" evidence="1">
    <location>
        <begin position="403"/>
        <end position="459"/>
    </location>
</feature>
<feature type="compositionally biased region" description="Low complexity" evidence="1">
    <location>
        <begin position="410"/>
        <end position="422"/>
    </location>
</feature>
<feature type="compositionally biased region" description="Low complexity" evidence="1">
    <location>
        <begin position="14"/>
        <end position="24"/>
    </location>
</feature>
<sequence>MRGSPPARTRMDEAAAAAGSPTAAPRRDGEEEVTLGTEEARRPPRQMHRHVGVSGQKSAGNRRASEHKYLEHHQRSKHEAVAVEPGAGETGPAEPEADAEPKETETEAETQGAGSAVERKKTRRRTLEHLLPPLRRARRDTSSVSSASSGRRRSRPSAAASPSSSISPTASSSPSGSSVSAASAPAVDRVNGTSEGRRFELGNSVARGLLSTASVHIEDFLRRWMATEVVRSARVWDVCIPGSHDSASYECSHRARGVAQKGLMEFIRSFVRTQDKSVYDQLCAGVRFLDLRVCIDPLDRTQIPYCAHGGYRCANLIEVLVDVRQFLTEYPTEVVFLSCKPDAGFKTKPHLMTLAVADFWVSVILWQFLGNKLRNQTTIAELVERGQNVVYFFSEVERYLPDPLPSIQRGTGTTPPGTTAPETTPPETTPPDSGLELDGDHGTKKNPHGPRRSSPANRVLHRLTTQCSYKLDRLDSVLGAEVISRKLVSEPVDITEPERRPRKKSFVMKARSTLAV</sequence>
<proteinExistence type="predicted"/>